<evidence type="ECO:0000256" key="1">
    <source>
        <dbReference type="SAM" id="MobiDB-lite"/>
    </source>
</evidence>
<dbReference type="Proteomes" id="UP000054481">
    <property type="component" value="Unassembled WGS sequence"/>
</dbReference>
<dbReference type="EMBL" id="KQ030548">
    <property type="protein sequence ID" value="KJZ72351.1"/>
    <property type="molecule type" value="Genomic_DNA"/>
</dbReference>
<reference evidence="2 3" key="1">
    <citation type="journal article" date="2014" name="Genome Biol. Evol.">
        <title>Comparative genomics and transcriptomics analyses reveal divergent lifestyle features of nematode endoparasitic fungus Hirsutella minnesotensis.</title>
        <authorList>
            <person name="Lai Y."/>
            <person name="Liu K."/>
            <person name="Zhang X."/>
            <person name="Zhang X."/>
            <person name="Li K."/>
            <person name="Wang N."/>
            <person name="Shu C."/>
            <person name="Wu Y."/>
            <person name="Wang C."/>
            <person name="Bushley K.E."/>
            <person name="Xiang M."/>
            <person name="Liu X."/>
        </authorList>
    </citation>
    <scope>NUCLEOTIDE SEQUENCE [LARGE SCALE GENOMIC DNA]</scope>
    <source>
        <strain evidence="2 3">3608</strain>
    </source>
</reference>
<evidence type="ECO:0000313" key="3">
    <source>
        <dbReference type="Proteomes" id="UP000054481"/>
    </source>
</evidence>
<dbReference type="AlphaFoldDB" id="A0A0F7ZHB5"/>
<feature type="compositionally biased region" description="Polar residues" evidence="1">
    <location>
        <begin position="27"/>
        <end position="40"/>
    </location>
</feature>
<organism evidence="2 3">
    <name type="scientific">Hirsutella minnesotensis 3608</name>
    <dbReference type="NCBI Taxonomy" id="1043627"/>
    <lineage>
        <taxon>Eukaryota</taxon>
        <taxon>Fungi</taxon>
        <taxon>Dikarya</taxon>
        <taxon>Ascomycota</taxon>
        <taxon>Pezizomycotina</taxon>
        <taxon>Sordariomycetes</taxon>
        <taxon>Hypocreomycetidae</taxon>
        <taxon>Hypocreales</taxon>
        <taxon>Ophiocordycipitaceae</taxon>
        <taxon>Hirsutella</taxon>
    </lineage>
</organism>
<protein>
    <submittedName>
        <fullName evidence="2">Uncharacterized protein</fullName>
    </submittedName>
</protein>
<accession>A0A0F7ZHB5</accession>
<gene>
    <name evidence="2" type="ORF">HIM_08277</name>
</gene>
<sequence length="51" mass="5353">MSPLEKSGQPAVEMQPPERDNAGLDPQSESKAGSAMSGSEDTPVRQLKPVS</sequence>
<feature type="region of interest" description="Disordered" evidence="1">
    <location>
        <begin position="1"/>
        <end position="51"/>
    </location>
</feature>
<name>A0A0F7ZHB5_9HYPO</name>
<keyword evidence="3" id="KW-1185">Reference proteome</keyword>
<proteinExistence type="predicted"/>
<evidence type="ECO:0000313" key="2">
    <source>
        <dbReference type="EMBL" id="KJZ72351.1"/>
    </source>
</evidence>